<dbReference type="RefSeq" id="WP_072697772.1">
    <property type="nucleotide sequence ID" value="NZ_FRDI01000013.1"/>
</dbReference>
<evidence type="ECO:0000313" key="3">
    <source>
        <dbReference type="Proteomes" id="UP000186469"/>
    </source>
</evidence>
<name>A0A1M7TJ50_9BACT</name>
<dbReference type="NCBIfam" id="TIGR03309">
    <property type="entry name" value="matur_yqeB"/>
    <property type="match status" value="1"/>
</dbReference>
<keyword evidence="3" id="KW-1185">Reference proteome</keyword>
<dbReference type="Proteomes" id="UP000186469">
    <property type="component" value="Unassembled WGS sequence"/>
</dbReference>
<dbReference type="InterPro" id="IPR017695">
    <property type="entry name" value="Se-dep_Mo_hydrolase_YqeB"/>
</dbReference>
<proteinExistence type="predicted"/>
<dbReference type="EMBL" id="FRDI01000013">
    <property type="protein sequence ID" value="SHN70764.1"/>
    <property type="molecule type" value="Genomic_DNA"/>
</dbReference>
<keyword evidence="1" id="KW-0812">Transmembrane</keyword>
<reference evidence="2 3" key="1">
    <citation type="submission" date="2016-12" db="EMBL/GenBank/DDBJ databases">
        <authorList>
            <person name="Song W.-J."/>
            <person name="Kurnit D.M."/>
        </authorList>
    </citation>
    <scope>NUCLEOTIDE SEQUENCE [LARGE SCALE GENOMIC DNA]</scope>
    <source>
        <strain evidence="2 3">DSM 11393</strain>
    </source>
</reference>
<feature type="transmembrane region" description="Helical" evidence="1">
    <location>
        <begin position="6"/>
        <end position="29"/>
    </location>
</feature>
<evidence type="ECO:0000256" key="1">
    <source>
        <dbReference type="SAM" id="Phobius"/>
    </source>
</evidence>
<dbReference type="AlphaFoldDB" id="A0A1M7TJ50"/>
<gene>
    <name evidence="2" type="ORF">SAMN02745728_02096</name>
</gene>
<dbReference type="OrthoDB" id="9815497at2"/>
<sequence length="270" mass="29058">MRDSELIIAVKGAGEMATGVAVALFSAGFKRIVMFEKPLPFAVRRTVAFCEAIPEGKQTVEGICGLRINSEAELLEAWKKDCIGICADPSWELLKKIKPQVLIDATIAKRNLGTTKSDAPLVIGLGPGFTADKDVHVVIETQRGHNLGRMIDNGSAAPNTSEPEMVMGHTYSRVLRAPKAGVVKALKQIGDLVTKDEIVMYIDELPVTATISGVLRGAIASGLNVPQNCKIGDIDPRNNPEYCFFVSDKARSLGGAVLTALCRWKNTVNI</sequence>
<protein>
    <submittedName>
        <fullName evidence="2">Xanthine dehydrogenase accessory factor</fullName>
    </submittedName>
</protein>
<keyword evidence="1" id="KW-0472">Membrane</keyword>
<dbReference type="STRING" id="1121455.SAMN02745728_02096"/>
<keyword evidence="1" id="KW-1133">Transmembrane helix</keyword>
<accession>A0A1M7TJ50</accession>
<evidence type="ECO:0000313" key="2">
    <source>
        <dbReference type="EMBL" id="SHN70764.1"/>
    </source>
</evidence>
<organism evidence="2 3">
    <name type="scientific">Desulfovibrio litoralis DSM 11393</name>
    <dbReference type="NCBI Taxonomy" id="1121455"/>
    <lineage>
        <taxon>Bacteria</taxon>
        <taxon>Pseudomonadati</taxon>
        <taxon>Thermodesulfobacteriota</taxon>
        <taxon>Desulfovibrionia</taxon>
        <taxon>Desulfovibrionales</taxon>
        <taxon>Desulfovibrionaceae</taxon>
        <taxon>Desulfovibrio</taxon>
    </lineage>
</organism>